<gene>
    <name evidence="2" type="ORF">HQN59_17820</name>
</gene>
<evidence type="ECO:0000256" key="1">
    <source>
        <dbReference type="SAM" id="MobiDB-lite"/>
    </source>
</evidence>
<feature type="region of interest" description="Disordered" evidence="1">
    <location>
        <begin position="1"/>
        <end position="65"/>
    </location>
</feature>
<reference evidence="2 3" key="1">
    <citation type="submission" date="2020-06" db="EMBL/GenBank/DDBJ databases">
        <title>Schlegella sp. ID0723 isolated from air conditioner.</title>
        <authorList>
            <person name="Kim D.Y."/>
            <person name="Kim D.-U."/>
        </authorList>
    </citation>
    <scope>NUCLEOTIDE SEQUENCE [LARGE SCALE GENOMIC DNA]</scope>
    <source>
        <strain evidence="2 3">ID0723</strain>
    </source>
</reference>
<feature type="compositionally biased region" description="Basic and acidic residues" evidence="1">
    <location>
        <begin position="11"/>
        <end position="28"/>
    </location>
</feature>
<accession>A0A7Y6NQT0</accession>
<organism evidence="2 3">
    <name type="scientific">Piscinibacter koreensis</name>
    <dbReference type="NCBI Taxonomy" id="2742824"/>
    <lineage>
        <taxon>Bacteria</taxon>
        <taxon>Pseudomonadati</taxon>
        <taxon>Pseudomonadota</taxon>
        <taxon>Betaproteobacteria</taxon>
        <taxon>Burkholderiales</taxon>
        <taxon>Sphaerotilaceae</taxon>
        <taxon>Piscinibacter</taxon>
    </lineage>
</organism>
<evidence type="ECO:0000313" key="3">
    <source>
        <dbReference type="Proteomes" id="UP000529637"/>
    </source>
</evidence>
<evidence type="ECO:0000313" key="2">
    <source>
        <dbReference type="EMBL" id="NUZ07628.1"/>
    </source>
</evidence>
<name>A0A7Y6NQT0_9BURK</name>
<proteinExistence type="predicted"/>
<comment type="caution">
    <text evidence="2">The sequence shown here is derived from an EMBL/GenBank/DDBJ whole genome shotgun (WGS) entry which is preliminary data.</text>
</comment>
<dbReference type="RefSeq" id="WP_176070458.1">
    <property type="nucleotide sequence ID" value="NZ_JABWMJ010000008.1"/>
</dbReference>
<protein>
    <submittedName>
        <fullName evidence="2">Uncharacterized protein</fullName>
    </submittedName>
</protein>
<keyword evidence="3" id="KW-1185">Reference proteome</keyword>
<dbReference type="Proteomes" id="UP000529637">
    <property type="component" value="Unassembled WGS sequence"/>
</dbReference>
<sequence>MNDSSTPPADRAADAQRDTLMDAQRKASEQQPGSFKDEAVTDKVVEIPPRPKDEKPIEGLDPESP</sequence>
<feature type="compositionally biased region" description="Basic and acidic residues" evidence="1">
    <location>
        <begin position="35"/>
        <end position="58"/>
    </location>
</feature>
<dbReference type="EMBL" id="JABWMJ010000008">
    <property type="protein sequence ID" value="NUZ07628.1"/>
    <property type="molecule type" value="Genomic_DNA"/>
</dbReference>
<dbReference type="AlphaFoldDB" id="A0A7Y6NQT0"/>